<dbReference type="EMBL" id="JABWUV010000021">
    <property type="protein sequence ID" value="KAF6279908.1"/>
    <property type="molecule type" value="Genomic_DNA"/>
</dbReference>
<organism evidence="2 3">
    <name type="scientific">Myotis myotis</name>
    <name type="common">Greater mouse-eared bat</name>
    <name type="synonym">Vespertilio myotis</name>
    <dbReference type="NCBI Taxonomy" id="51298"/>
    <lineage>
        <taxon>Eukaryota</taxon>
        <taxon>Metazoa</taxon>
        <taxon>Chordata</taxon>
        <taxon>Craniata</taxon>
        <taxon>Vertebrata</taxon>
        <taxon>Euteleostomi</taxon>
        <taxon>Mammalia</taxon>
        <taxon>Eutheria</taxon>
        <taxon>Laurasiatheria</taxon>
        <taxon>Chiroptera</taxon>
        <taxon>Yangochiroptera</taxon>
        <taxon>Vespertilionidae</taxon>
        <taxon>Myotis</taxon>
    </lineage>
</organism>
<proteinExistence type="predicted"/>
<evidence type="ECO:0000313" key="3">
    <source>
        <dbReference type="Proteomes" id="UP000527355"/>
    </source>
</evidence>
<accession>A0A7J7RUU2</accession>
<name>A0A7J7RUU2_MYOMY</name>
<protein>
    <submittedName>
        <fullName evidence="2">Uncharacterized protein</fullName>
    </submittedName>
</protein>
<sequence length="226" mass="24162">MPPGPHYLLPHHLHQPQGSSPAFLSLACVPFIWLHGTGFPTGNPGLPMTGEQAVHRAIPTVTSRTTELSLVLWSGSWGTSKIPPGLLAAGTHHLSCHLGVLLPSRSPARSTLAEHPHLCPSLGTQRRGTRSPHLAPENPTPAGLRFLCRQSMAGTGLRHPELLGVHGLYDHLLPSLRYPRASGTCLVSQPLQAGRRGRMLSANPQASFLTGDNQPPALHGAKTWES</sequence>
<keyword evidence="3" id="KW-1185">Reference proteome</keyword>
<gene>
    <name evidence="2" type="ORF">mMyoMyo1_010162</name>
</gene>
<feature type="region of interest" description="Disordered" evidence="1">
    <location>
        <begin position="206"/>
        <end position="226"/>
    </location>
</feature>
<dbReference type="AlphaFoldDB" id="A0A7J7RUU2"/>
<comment type="caution">
    <text evidence="2">The sequence shown here is derived from an EMBL/GenBank/DDBJ whole genome shotgun (WGS) entry which is preliminary data.</text>
</comment>
<dbReference type="Proteomes" id="UP000527355">
    <property type="component" value="Unassembled WGS sequence"/>
</dbReference>
<evidence type="ECO:0000313" key="2">
    <source>
        <dbReference type="EMBL" id="KAF6279908.1"/>
    </source>
</evidence>
<reference evidence="2 3" key="1">
    <citation type="journal article" date="2020" name="Nature">
        <title>Six reference-quality genomes reveal evolution of bat adaptations.</title>
        <authorList>
            <person name="Jebb D."/>
            <person name="Huang Z."/>
            <person name="Pippel M."/>
            <person name="Hughes G.M."/>
            <person name="Lavrichenko K."/>
            <person name="Devanna P."/>
            <person name="Winkler S."/>
            <person name="Jermiin L.S."/>
            <person name="Skirmuntt E.C."/>
            <person name="Katzourakis A."/>
            <person name="Burkitt-Gray L."/>
            <person name="Ray D.A."/>
            <person name="Sullivan K.A.M."/>
            <person name="Roscito J.G."/>
            <person name="Kirilenko B.M."/>
            <person name="Davalos L.M."/>
            <person name="Corthals A.P."/>
            <person name="Power M.L."/>
            <person name="Jones G."/>
            <person name="Ransome R.D."/>
            <person name="Dechmann D.K.N."/>
            <person name="Locatelli A.G."/>
            <person name="Puechmaille S.J."/>
            <person name="Fedrigo O."/>
            <person name="Jarvis E.D."/>
            <person name="Hiller M."/>
            <person name="Vernes S.C."/>
            <person name="Myers E.W."/>
            <person name="Teeling E.C."/>
        </authorList>
    </citation>
    <scope>NUCLEOTIDE SEQUENCE [LARGE SCALE GENOMIC DNA]</scope>
    <source>
        <strain evidence="2">MMyoMyo1</strain>
        <tissue evidence="2">Flight muscle</tissue>
    </source>
</reference>
<evidence type="ECO:0000256" key="1">
    <source>
        <dbReference type="SAM" id="MobiDB-lite"/>
    </source>
</evidence>
<feature type="region of interest" description="Disordered" evidence="1">
    <location>
        <begin position="112"/>
        <end position="142"/>
    </location>
</feature>